<proteinExistence type="predicted"/>
<reference evidence="2 3" key="1">
    <citation type="journal article" date="2011" name="Int. J. Syst. Evol. Microbiol.">
        <title>Description of Undibacterium oligocarboniphilum sp. nov., isolated from purified water, and Undibacterium pigrum strain CCUG 49012 as the type strain of Undibacterium parvum sp. nov., and emended descriptions of the genus Undibacterium and the species Undibacterium pigrum.</title>
        <authorList>
            <person name="Eder W."/>
            <person name="Wanner G."/>
            <person name="Ludwig W."/>
            <person name="Busse H.J."/>
            <person name="Ziemke-Kageler F."/>
            <person name="Lang E."/>
        </authorList>
    </citation>
    <scope>NUCLEOTIDE SEQUENCE [LARGE SCALE GENOMIC DNA]</scope>
    <source>
        <strain evidence="2 3">DSM 23061</strain>
    </source>
</reference>
<feature type="domain" description="YdhG-like" evidence="1">
    <location>
        <begin position="23"/>
        <end position="123"/>
    </location>
</feature>
<organism evidence="2 3">
    <name type="scientific">Undibacterium parvum</name>
    <dbReference type="NCBI Taxonomy" id="401471"/>
    <lineage>
        <taxon>Bacteria</taxon>
        <taxon>Pseudomonadati</taxon>
        <taxon>Pseudomonadota</taxon>
        <taxon>Betaproteobacteria</taxon>
        <taxon>Burkholderiales</taxon>
        <taxon>Oxalobacteraceae</taxon>
        <taxon>Undibacterium</taxon>
    </lineage>
</organism>
<dbReference type="KEGG" id="upv:EJN92_01475"/>
<name>A0A3Q9BN87_9BURK</name>
<dbReference type="Proteomes" id="UP000275663">
    <property type="component" value="Chromosome"/>
</dbReference>
<dbReference type="Pfam" id="PF08818">
    <property type="entry name" value="DUF1801"/>
    <property type="match status" value="1"/>
</dbReference>
<dbReference type="SUPFAM" id="SSF159888">
    <property type="entry name" value="YdhG-like"/>
    <property type="match status" value="1"/>
</dbReference>
<keyword evidence="3" id="KW-1185">Reference proteome</keyword>
<accession>A0A3Q9BN87</accession>
<gene>
    <name evidence="2" type="ORF">EJN92_01475</name>
</gene>
<dbReference type="RefSeq" id="WP_126126211.1">
    <property type="nucleotide sequence ID" value="NZ_CP034464.1"/>
</dbReference>
<protein>
    <submittedName>
        <fullName evidence="2">DUF1801 domain-containing protein</fullName>
    </submittedName>
</protein>
<evidence type="ECO:0000259" key="1">
    <source>
        <dbReference type="Pfam" id="PF08818"/>
    </source>
</evidence>
<dbReference type="EMBL" id="CP034464">
    <property type="protein sequence ID" value="AZP10812.1"/>
    <property type="molecule type" value="Genomic_DNA"/>
</dbReference>
<dbReference type="AlphaFoldDB" id="A0A3Q9BN87"/>
<sequence length="134" mass="14372">MAASKNPTLSSFEAVFALASEEQRPIVEALHQKILSVHPGAYMLAWPKQGIVSYGFGPRKMLDHYAYIGIQAKHTNLGFYRGTSLSDPAVLLEGTGKSLRHVKISTLAQVASPSVLALLKNAIAAQSTHAKSEA</sequence>
<dbReference type="InterPro" id="IPR014922">
    <property type="entry name" value="YdhG-like"/>
</dbReference>
<evidence type="ECO:0000313" key="3">
    <source>
        <dbReference type="Proteomes" id="UP000275663"/>
    </source>
</evidence>
<dbReference type="OrthoDB" id="7619808at2"/>
<evidence type="ECO:0000313" key="2">
    <source>
        <dbReference type="EMBL" id="AZP10812.1"/>
    </source>
</evidence>